<dbReference type="Proteomes" id="UP001209681">
    <property type="component" value="Unassembled WGS sequence"/>
</dbReference>
<keyword evidence="1" id="KW-0175">Coiled coil</keyword>
<keyword evidence="5" id="KW-1185">Reference proteome</keyword>
<evidence type="ECO:0000313" key="5">
    <source>
        <dbReference type="Proteomes" id="UP001209681"/>
    </source>
</evidence>
<comment type="caution">
    <text evidence="4">The sequence shown here is derived from an EMBL/GenBank/DDBJ whole genome shotgun (WGS) entry which is preliminary data.</text>
</comment>
<accession>A0ABT3NCV6</accession>
<name>A0ABT3NCV6_9BACT</name>
<reference evidence="4 5" key="1">
    <citation type="submission" date="2022-11" db="EMBL/GenBank/DDBJ databases">
        <title>Desulfobotulus tamanensis H1 sp. nov. - anaerobic, alkaliphilic, sulphate reducing bacterium isolated from terrestrial mud volcano.</title>
        <authorList>
            <person name="Frolova A."/>
            <person name="Merkel A.Y."/>
            <person name="Slobodkin A.I."/>
        </authorList>
    </citation>
    <scope>NUCLEOTIDE SEQUENCE [LARGE SCALE GENOMIC DNA]</scope>
    <source>
        <strain evidence="4 5">H1</strain>
    </source>
</reference>
<feature type="coiled-coil region" evidence="1">
    <location>
        <begin position="43"/>
        <end position="71"/>
    </location>
</feature>
<keyword evidence="3" id="KW-0812">Transmembrane</keyword>
<keyword evidence="3" id="KW-0472">Membrane</keyword>
<protein>
    <submittedName>
        <fullName evidence="4">Uncharacterized protein</fullName>
    </submittedName>
</protein>
<sequence>MVLVTAVLAMMCVYYGYEGGFVVGFMVAIFFETMALVLVYNLLKKTEERVRVQLNALLEKQKENLAHLELLAEKRGQALNAVVRHHPELSDMILENSGELFPEKPSETQADSGRAGMAPS</sequence>
<evidence type="ECO:0000256" key="3">
    <source>
        <dbReference type="SAM" id="Phobius"/>
    </source>
</evidence>
<feature type="region of interest" description="Disordered" evidence="2">
    <location>
        <begin position="100"/>
        <end position="120"/>
    </location>
</feature>
<dbReference type="EMBL" id="JAPFPW010000030">
    <property type="protein sequence ID" value="MCW7755305.1"/>
    <property type="molecule type" value="Genomic_DNA"/>
</dbReference>
<evidence type="ECO:0000256" key="2">
    <source>
        <dbReference type="SAM" id="MobiDB-lite"/>
    </source>
</evidence>
<evidence type="ECO:0000313" key="4">
    <source>
        <dbReference type="EMBL" id="MCW7755305.1"/>
    </source>
</evidence>
<feature type="transmembrane region" description="Helical" evidence="3">
    <location>
        <begin position="20"/>
        <end position="43"/>
    </location>
</feature>
<dbReference type="RefSeq" id="WP_265426245.1">
    <property type="nucleotide sequence ID" value="NZ_JAPFPW010000030.1"/>
</dbReference>
<organism evidence="4 5">
    <name type="scientific">Desulfobotulus pelophilus</name>
    <dbReference type="NCBI Taxonomy" id="2823377"/>
    <lineage>
        <taxon>Bacteria</taxon>
        <taxon>Pseudomonadati</taxon>
        <taxon>Thermodesulfobacteriota</taxon>
        <taxon>Desulfobacteria</taxon>
        <taxon>Desulfobacterales</taxon>
        <taxon>Desulfobacteraceae</taxon>
        <taxon>Desulfobotulus</taxon>
    </lineage>
</organism>
<evidence type="ECO:0000256" key="1">
    <source>
        <dbReference type="SAM" id="Coils"/>
    </source>
</evidence>
<keyword evidence="3" id="KW-1133">Transmembrane helix</keyword>
<gene>
    <name evidence="4" type="ORF">OOT00_15065</name>
</gene>
<proteinExistence type="predicted"/>